<feature type="binding site" evidence="8">
    <location>
        <position position="175"/>
    </location>
    <ligand>
        <name>substrate</name>
    </ligand>
</feature>
<protein>
    <recommendedName>
        <fullName evidence="8 9">Triosephosphate isomerase</fullName>
        <shortName evidence="8">TIM</shortName>
        <shortName evidence="8">TPI</shortName>
        <ecNumber evidence="8 9">5.3.1.1</ecNumber>
    </recommendedName>
    <alternativeName>
        <fullName evidence="8">Triose-phosphate isomerase</fullName>
    </alternativeName>
</protein>
<dbReference type="InterPro" id="IPR022896">
    <property type="entry name" value="TrioseP_Isoase_bac/euk"/>
</dbReference>
<sequence length="254" mass="27313">MIPSIQPLLAGNWKMNGTGESLEELRTIASGVCSDSDCSFEVLICVPGTLLFRASGVLEGKNLFLGGQDCHFSDSGPYTGDISAHMLKEAGASHVILGHSERRVAYCESDSIVCAKVKAAWRAGLVTIICIGETLEERKDGRVLDILERQLEESVPDGAASWNTVIAYEPIWAIGTGQIPTLADIAQVHGFIREKMRCRFGENGLTMRLLYGGSVKSSNAREILGVAHVNGALIGGASLRGLDFLSVCDVYRKL</sequence>
<dbReference type="GO" id="GO:0006094">
    <property type="term" value="P:gluconeogenesis"/>
    <property type="evidence" value="ECO:0007669"/>
    <property type="project" value="UniProtKB-UniRule"/>
</dbReference>
<evidence type="ECO:0000256" key="5">
    <source>
        <dbReference type="ARBA" id="ARBA00022490"/>
    </source>
</evidence>
<feature type="active site" description="Electrophile" evidence="8">
    <location>
        <position position="99"/>
    </location>
</feature>
<feature type="binding site" evidence="8">
    <location>
        <position position="214"/>
    </location>
    <ligand>
        <name>substrate</name>
    </ligand>
</feature>
<comment type="similarity">
    <text evidence="3 8 9">Belongs to the triosephosphate isomerase family.</text>
</comment>
<comment type="catalytic activity">
    <reaction evidence="1">
        <text>L-erythrulose 1-phosphate = D-erythrulose 4-phosphate</text>
        <dbReference type="Rhea" id="RHEA:49588"/>
        <dbReference type="ChEBI" id="CHEBI:58002"/>
        <dbReference type="ChEBI" id="CHEBI:90796"/>
        <dbReference type="EC" id="5.3.1.33"/>
    </reaction>
</comment>
<dbReference type="UniPathway" id="UPA00109">
    <property type="reaction ID" value="UER00189"/>
</dbReference>
<gene>
    <name evidence="8" type="primary">tpiA</name>
    <name evidence="10" type="ORF">PU02_1131</name>
</gene>
<dbReference type="PROSITE" id="PS51440">
    <property type="entry name" value="TIM_2"/>
    <property type="match status" value="1"/>
</dbReference>
<evidence type="ECO:0000256" key="7">
    <source>
        <dbReference type="ARBA" id="ARBA00023235"/>
    </source>
</evidence>
<dbReference type="EMBL" id="CP010401">
    <property type="protein sequence ID" value="ALE03945.1"/>
    <property type="molecule type" value="Genomic_DNA"/>
</dbReference>
<dbReference type="NCBIfam" id="TIGR00419">
    <property type="entry name" value="tim"/>
    <property type="match status" value="1"/>
</dbReference>
<feature type="active site" description="Proton acceptor" evidence="8">
    <location>
        <position position="169"/>
    </location>
</feature>
<dbReference type="PATRIC" id="fig|1318743.3.peg.1148"/>
<dbReference type="InterPro" id="IPR000652">
    <property type="entry name" value="Triosephosphate_isomerase"/>
</dbReference>
<name>A0A0M3T366_9HYPH</name>
<dbReference type="GO" id="GO:0004807">
    <property type="term" value="F:triose-phosphate isomerase activity"/>
    <property type="evidence" value="ECO:0007669"/>
    <property type="project" value="UniProtKB-UniRule"/>
</dbReference>
<dbReference type="EC" id="5.3.1.1" evidence="8 9"/>
<dbReference type="GO" id="GO:0006096">
    <property type="term" value="P:glycolytic process"/>
    <property type="evidence" value="ECO:0007669"/>
    <property type="project" value="UniProtKB-UniRule"/>
</dbReference>
<dbReference type="InterPro" id="IPR035990">
    <property type="entry name" value="TIM_sf"/>
</dbReference>
<dbReference type="PANTHER" id="PTHR21139:SF42">
    <property type="entry name" value="TRIOSEPHOSPHATE ISOMERASE"/>
    <property type="match status" value="1"/>
</dbReference>
<evidence type="ECO:0000256" key="6">
    <source>
        <dbReference type="ARBA" id="ARBA00023152"/>
    </source>
</evidence>
<keyword evidence="7 8" id="KW-0413">Isomerase</keyword>
<dbReference type="Proteomes" id="UP000057213">
    <property type="component" value="Chromosome"/>
</dbReference>
<dbReference type="Pfam" id="PF00121">
    <property type="entry name" value="TIM"/>
    <property type="match status" value="1"/>
</dbReference>
<dbReference type="SUPFAM" id="SSF51351">
    <property type="entry name" value="Triosephosphate isomerase (TIM)"/>
    <property type="match status" value="1"/>
</dbReference>
<accession>A0A0M3T366</accession>
<evidence type="ECO:0000313" key="10">
    <source>
        <dbReference type="EMBL" id="ALE03945.1"/>
    </source>
</evidence>
<comment type="subcellular location">
    <subcellularLocation>
        <location evidence="8 9">Cytoplasm</location>
    </subcellularLocation>
</comment>
<keyword evidence="5 8" id="KW-0963">Cytoplasm</keyword>
<evidence type="ECO:0000256" key="1">
    <source>
        <dbReference type="ARBA" id="ARBA00000148"/>
    </source>
</evidence>
<dbReference type="InterPro" id="IPR013785">
    <property type="entry name" value="Aldolase_TIM"/>
</dbReference>
<dbReference type="GO" id="GO:0019563">
    <property type="term" value="P:glycerol catabolic process"/>
    <property type="evidence" value="ECO:0007669"/>
    <property type="project" value="TreeGrafter"/>
</dbReference>
<evidence type="ECO:0000256" key="3">
    <source>
        <dbReference type="ARBA" id="ARBA00007422"/>
    </source>
</evidence>
<dbReference type="UniPathway" id="UPA00138"/>
<dbReference type="AlphaFoldDB" id="A0A0M3T366"/>
<dbReference type="KEGG" id="banc:PU02_1131"/>
<dbReference type="GO" id="GO:0046166">
    <property type="term" value="P:glyceraldehyde-3-phosphate biosynthetic process"/>
    <property type="evidence" value="ECO:0007669"/>
    <property type="project" value="TreeGrafter"/>
</dbReference>
<dbReference type="STRING" id="1318743.PU02_1131"/>
<comment type="subunit">
    <text evidence="8 9">Homodimer.</text>
</comment>
<feature type="binding site" evidence="8">
    <location>
        <begin position="235"/>
        <end position="236"/>
    </location>
    <ligand>
        <name>substrate</name>
    </ligand>
</feature>
<dbReference type="UniPathway" id="UPA01066"/>
<feature type="binding site" evidence="8">
    <location>
        <begin position="12"/>
        <end position="14"/>
    </location>
    <ligand>
        <name>substrate</name>
    </ligand>
</feature>
<comment type="pathway">
    <text evidence="2">Carbohydrate metabolism; erythritol degradation.</text>
</comment>
<dbReference type="RefSeq" id="WP_053944417.1">
    <property type="nucleotide sequence ID" value="NZ_CP010401.1"/>
</dbReference>
<keyword evidence="6 8" id="KW-0324">Glycolysis</keyword>
<evidence type="ECO:0000256" key="8">
    <source>
        <dbReference type="HAMAP-Rule" id="MF_00147"/>
    </source>
</evidence>
<organism evidence="10 11">
    <name type="scientific">Bartonella ancashensis</name>
    <dbReference type="NCBI Taxonomy" id="1318743"/>
    <lineage>
        <taxon>Bacteria</taxon>
        <taxon>Pseudomonadati</taxon>
        <taxon>Pseudomonadota</taxon>
        <taxon>Alphaproteobacteria</taxon>
        <taxon>Hyphomicrobiales</taxon>
        <taxon>Bartonellaceae</taxon>
        <taxon>Bartonella</taxon>
    </lineage>
</organism>
<reference evidence="10 11" key="1">
    <citation type="journal article" date="2015" name="Genome Announc.">
        <title>Complete Genome Sequence of Bartonella ancashensis Strain 20.00, Isolated from the Blood of a Patient with Verruga Peruana.</title>
        <authorList>
            <person name="Hang J."/>
            <person name="Mullins K.E."/>
            <person name="Clifford R.J."/>
            <person name="Onmus-Leone F."/>
            <person name="Yang Y."/>
            <person name="Jiang J."/>
            <person name="Leguia M."/>
            <person name="Kasper M.R."/>
            <person name="Maguina C."/>
            <person name="Lesho E.P."/>
            <person name="Jarman R.G."/>
            <person name="Richards A.L."/>
            <person name="Blazes D."/>
        </authorList>
    </citation>
    <scope>NUCLEOTIDE SEQUENCE [LARGE SCALE GENOMIC DNA]</scope>
    <source>
        <strain evidence="10 11">20.00</strain>
    </source>
</reference>
<dbReference type="OrthoDB" id="9809429at2"/>
<dbReference type="PANTHER" id="PTHR21139">
    <property type="entry name" value="TRIOSEPHOSPHATE ISOMERASE"/>
    <property type="match status" value="1"/>
</dbReference>
<comment type="catalytic activity">
    <reaction evidence="8 9">
        <text>D-glyceraldehyde 3-phosphate = dihydroxyacetone phosphate</text>
        <dbReference type="Rhea" id="RHEA:18585"/>
        <dbReference type="ChEBI" id="CHEBI:57642"/>
        <dbReference type="ChEBI" id="CHEBI:59776"/>
        <dbReference type="EC" id="5.3.1.1"/>
    </reaction>
</comment>
<comment type="function">
    <text evidence="8">Involved in the gluconeogenesis. Catalyzes stereospecifically the conversion of dihydroxyacetone phosphate (DHAP) to D-glyceraldehyde-3-phosphate (G3P).</text>
</comment>
<dbReference type="PROSITE" id="PS00171">
    <property type="entry name" value="TIM_1"/>
    <property type="match status" value="1"/>
</dbReference>
<keyword evidence="11" id="KW-1185">Reference proteome</keyword>
<comment type="pathway">
    <text evidence="8 9">Carbohydrate biosynthesis; gluconeogenesis.</text>
</comment>
<dbReference type="Gene3D" id="3.20.20.70">
    <property type="entry name" value="Aldolase class I"/>
    <property type="match status" value="1"/>
</dbReference>
<proteinExistence type="inferred from homology"/>
<evidence type="ECO:0000256" key="4">
    <source>
        <dbReference type="ARBA" id="ARBA00022432"/>
    </source>
</evidence>
<dbReference type="HAMAP" id="MF_00147_B">
    <property type="entry name" value="TIM_B"/>
    <property type="match status" value="1"/>
</dbReference>
<evidence type="ECO:0000256" key="2">
    <source>
        <dbReference type="ARBA" id="ARBA00004939"/>
    </source>
</evidence>
<keyword evidence="4 8" id="KW-0312">Gluconeogenesis</keyword>
<dbReference type="InterPro" id="IPR020861">
    <property type="entry name" value="Triosephosphate_isomerase_AS"/>
</dbReference>
<comment type="pathway">
    <text evidence="8 9">Carbohydrate degradation; glycolysis; D-glyceraldehyde 3-phosphate from glycerone phosphate: step 1/1.</text>
</comment>
<evidence type="ECO:0000313" key="11">
    <source>
        <dbReference type="Proteomes" id="UP000057213"/>
    </source>
</evidence>
<evidence type="ECO:0000256" key="9">
    <source>
        <dbReference type="RuleBase" id="RU363013"/>
    </source>
</evidence>
<dbReference type="CDD" id="cd00311">
    <property type="entry name" value="TIM"/>
    <property type="match status" value="1"/>
</dbReference>
<dbReference type="GO" id="GO:0005829">
    <property type="term" value="C:cytosol"/>
    <property type="evidence" value="ECO:0007669"/>
    <property type="project" value="TreeGrafter"/>
</dbReference>